<dbReference type="EMBL" id="JBHSWE010000001">
    <property type="protein sequence ID" value="MFC6673873.1"/>
    <property type="molecule type" value="Genomic_DNA"/>
</dbReference>
<dbReference type="PROSITE" id="PS50110">
    <property type="entry name" value="RESPONSE_REGULATORY"/>
    <property type="match status" value="2"/>
</dbReference>
<proteinExistence type="predicted"/>
<name>A0ABW2A8X7_9GAMM</name>
<dbReference type="Proteomes" id="UP001596422">
    <property type="component" value="Unassembled WGS sequence"/>
</dbReference>
<comment type="caution">
    <text evidence="2">Lacks conserved residue(s) required for the propagation of feature annotation.</text>
</comment>
<dbReference type="SUPFAM" id="SSF52172">
    <property type="entry name" value="CheY-like"/>
    <property type="match status" value="2"/>
</dbReference>
<protein>
    <submittedName>
        <fullName evidence="4">Response regulator</fullName>
    </submittedName>
</protein>
<keyword evidence="1 2" id="KW-0597">Phosphoprotein</keyword>
<dbReference type="InterPro" id="IPR011006">
    <property type="entry name" value="CheY-like_superfamily"/>
</dbReference>
<dbReference type="PANTHER" id="PTHR44591">
    <property type="entry name" value="STRESS RESPONSE REGULATOR PROTEIN 1"/>
    <property type="match status" value="1"/>
</dbReference>
<evidence type="ECO:0000256" key="1">
    <source>
        <dbReference type="ARBA" id="ARBA00022553"/>
    </source>
</evidence>
<gene>
    <name evidence="4" type="ORF">ACFQDL_30140</name>
</gene>
<feature type="domain" description="Response regulatory" evidence="3">
    <location>
        <begin position="144"/>
        <end position="261"/>
    </location>
</feature>
<sequence length="266" mass="29584">MNLDSLLVQVVEPSRVQRHIIAEALRGLGVQHLELFDQAGAALAAMRRETPDIVLSSMHLPDMTGTELVTEMRRDASLTDVTFLLVSSETHYRFLEPIRQAGAIAILPKPFDRDELRTALQSTLLYLNESDSEPPDSEELEHVRVLLVDDSALSRRYLAQLLRNLGIASLIEAQDGAEALQIMQSSTFDLVVTDYNMPYVDGEELVTRIRQNSDQPAVPVLMVTSEQNRSRLAAIQSAGVSAICSKPFGYDTAKQLIQQLVLDRDL</sequence>
<dbReference type="InterPro" id="IPR050595">
    <property type="entry name" value="Bact_response_regulator"/>
</dbReference>
<evidence type="ECO:0000259" key="3">
    <source>
        <dbReference type="PROSITE" id="PS50110"/>
    </source>
</evidence>
<dbReference type="SMART" id="SM00448">
    <property type="entry name" value="REC"/>
    <property type="match status" value="2"/>
</dbReference>
<comment type="caution">
    <text evidence="4">The sequence shown here is derived from an EMBL/GenBank/DDBJ whole genome shotgun (WGS) entry which is preliminary data.</text>
</comment>
<accession>A0ABW2A8X7</accession>
<dbReference type="PANTHER" id="PTHR44591:SF3">
    <property type="entry name" value="RESPONSE REGULATORY DOMAIN-CONTAINING PROTEIN"/>
    <property type="match status" value="1"/>
</dbReference>
<keyword evidence="5" id="KW-1185">Reference proteome</keyword>
<feature type="modified residue" description="4-aspartylphosphate" evidence="2">
    <location>
        <position position="194"/>
    </location>
</feature>
<dbReference type="Gene3D" id="3.40.50.2300">
    <property type="match status" value="2"/>
</dbReference>
<organism evidence="4 5">
    <name type="scientific">Marinobacterium aestuariivivens</name>
    <dbReference type="NCBI Taxonomy" id="1698799"/>
    <lineage>
        <taxon>Bacteria</taxon>
        <taxon>Pseudomonadati</taxon>
        <taxon>Pseudomonadota</taxon>
        <taxon>Gammaproteobacteria</taxon>
        <taxon>Oceanospirillales</taxon>
        <taxon>Oceanospirillaceae</taxon>
        <taxon>Marinobacterium</taxon>
    </lineage>
</organism>
<dbReference type="RefSeq" id="WP_379912616.1">
    <property type="nucleotide sequence ID" value="NZ_JBHSWE010000001.1"/>
</dbReference>
<feature type="domain" description="Response regulatory" evidence="3">
    <location>
        <begin position="7"/>
        <end position="124"/>
    </location>
</feature>
<dbReference type="InterPro" id="IPR001789">
    <property type="entry name" value="Sig_transdc_resp-reg_receiver"/>
</dbReference>
<dbReference type="Pfam" id="PF00072">
    <property type="entry name" value="Response_reg"/>
    <property type="match status" value="2"/>
</dbReference>
<evidence type="ECO:0000256" key="2">
    <source>
        <dbReference type="PROSITE-ProRule" id="PRU00169"/>
    </source>
</evidence>
<evidence type="ECO:0000313" key="4">
    <source>
        <dbReference type="EMBL" id="MFC6673873.1"/>
    </source>
</evidence>
<evidence type="ECO:0000313" key="5">
    <source>
        <dbReference type="Proteomes" id="UP001596422"/>
    </source>
</evidence>
<reference evidence="5" key="1">
    <citation type="journal article" date="2019" name="Int. J. Syst. Evol. Microbiol.">
        <title>The Global Catalogue of Microorganisms (GCM) 10K type strain sequencing project: providing services to taxonomists for standard genome sequencing and annotation.</title>
        <authorList>
            <consortium name="The Broad Institute Genomics Platform"/>
            <consortium name="The Broad Institute Genome Sequencing Center for Infectious Disease"/>
            <person name="Wu L."/>
            <person name="Ma J."/>
        </authorList>
    </citation>
    <scope>NUCLEOTIDE SEQUENCE [LARGE SCALE GENOMIC DNA]</scope>
    <source>
        <strain evidence="5">NBRC 111756</strain>
    </source>
</reference>